<feature type="domain" description="Solute-binding protein family 5" evidence="6">
    <location>
        <begin position="79"/>
        <end position="453"/>
    </location>
</feature>
<sequence>MNIITRIVALACALQLSLVSYAAPVIKGEKLSEDQTLTRMLRGDPESLDPHLATGMPESHVIRDMFEGLVTQDIKGNIISGQAESWSVSPDGKTWTFKLRPELRWSDGVALTAEDFVYSFRRLADPKTASSYGWYLQAMGVQNAPDIIHGKKPADTLGISAPTRDTLVVELTAPTPFLLNMLTHRSMNPVPAHVIDLHDRDWVTDENIVVNGPFVLDKRVINERIVMVRNPRYWDNKSVVLEQVTFLPIPVETAALARYKASDIDLLERVPPSHVQSIKKDMPEQLKTTPSLSTYYITFNTRLKPFDDVRVRKALSYAIQRERIANDLLGQGQVPAYTFTPAVVTGFKAPEPGYKKLDQKDRLAQARQLMQEAGYSDSQPLGLTYMYNGTEENRRVAVVIQEMWQSALPVQITLQAIEWSTYLENKREGRYQVARALWGGDYDDAMTMLDMHTPAHSNNSSFYDNPEYIEMLRQARLTQDIQGRNKIYANAELQLMDDMPIAPVFWNSNSYLIKPDLRGVSYGIPEGRIYSRNVYKVAP</sequence>
<evidence type="ECO:0000256" key="2">
    <source>
        <dbReference type="ARBA" id="ARBA00005695"/>
    </source>
</evidence>
<gene>
    <name evidence="7" type="ORF">M3P05_16670</name>
</gene>
<dbReference type="Gene3D" id="3.10.105.10">
    <property type="entry name" value="Dipeptide-binding Protein, Domain 3"/>
    <property type="match status" value="1"/>
</dbReference>
<evidence type="ECO:0000256" key="4">
    <source>
        <dbReference type="ARBA" id="ARBA00022729"/>
    </source>
</evidence>
<evidence type="ECO:0000256" key="3">
    <source>
        <dbReference type="ARBA" id="ARBA00022448"/>
    </source>
</evidence>
<evidence type="ECO:0000313" key="7">
    <source>
        <dbReference type="EMBL" id="MCL6271551.1"/>
    </source>
</evidence>
<name>A0ABT0PJV4_9GAMM</name>
<reference evidence="7 8" key="1">
    <citation type="submission" date="2022-05" db="EMBL/GenBank/DDBJ databases">
        <authorList>
            <person name="Park J.-S."/>
        </authorList>
    </citation>
    <scope>NUCLEOTIDE SEQUENCE [LARGE SCALE GENOMIC DNA]</scope>
    <source>
        <strain evidence="7 8">2012CJ34-2</strain>
    </source>
</reference>
<evidence type="ECO:0000313" key="8">
    <source>
        <dbReference type="Proteomes" id="UP001203338"/>
    </source>
</evidence>
<evidence type="ECO:0000256" key="5">
    <source>
        <dbReference type="SAM" id="SignalP"/>
    </source>
</evidence>
<dbReference type="PANTHER" id="PTHR30290">
    <property type="entry name" value="PERIPLASMIC BINDING COMPONENT OF ABC TRANSPORTER"/>
    <property type="match status" value="1"/>
</dbReference>
<dbReference type="Pfam" id="PF00496">
    <property type="entry name" value="SBP_bac_5"/>
    <property type="match status" value="1"/>
</dbReference>
<dbReference type="PANTHER" id="PTHR30290:SF10">
    <property type="entry name" value="PERIPLASMIC OLIGOPEPTIDE-BINDING PROTEIN-RELATED"/>
    <property type="match status" value="1"/>
</dbReference>
<comment type="caution">
    <text evidence="7">The sequence shown here is derived from an EMBL/GenBank/DDBJ whole genome shotgun (WGS) entry which is preliminary data.</text>
</comment>
<dbReference type="CDD" id="cd08504">
    <property type="entry name" value="PBP2_OppA"/>
    <property type="match status" value="1"/>
</dbReference>
<dbReference type="RefSeq" id="WP_249701175.1">
    <property type="nucleotide sequence ID" value="NZ_JAMFLX010000027.1"/>
</dbReference>
<dbReference type="InterPro" id="IPR000914">
    <property type="entry name" value="SBP_5_dom"/>
</dbReference>
<proteinExistence type="inferred from homology"/>
<comment type="similarity">
    <text evidence="2">Belongs to the bacterial solute-binding protein 5 family.</text>
</comment>
<keyword evidence="3" id="KW-0813">Transport</keyword>
<dbReference type="PIRSF" id="PIRSF002741">
    <property type="entry name" value="MppA"/>
    <property type="match status" value="1"/>
</dbReference>
<accession>A0ABT0PJV4</accession>
<dbReference type="InterPro" id="IPR039424">
    <property type="entry name" value="SBP_5"/>
</dbReference>
<dbReference type="Gene3D" id="3.40.190.10">
    <property type="entry name" value="Periplasmic binding protein-like II"/>
    <property type="match status" value="1"/>
</dbReference>
<evidence type="ECO:0000259" key="6">
    <source>
        <dbReference type="Pfam" id="PF00496"/>
    </source>
</evidence>
<dbReference type="Proteomes" id="UP001203338">
    <property type="component" value="Unassembled WGS sequence"/>
</dbReference>
<comment type="subcellular location">
    <subcellularLocation>
        <location evidence="1">Cell envelope</location>
    </subcellularLocation>
</comment>
<feature type="signal peptide" evidence="5">
    <location>
        <begin position="1"/>
        <end position="22"/>
    </location>
</feature>
<evidence type="ECO:0000256" key="1">
    <source>
        <dbReference type="ARBA" id="ARBA00004196"/>
    </source>
</evidence>
<dbReference type="Gene3D" id="3.90.76.10">
    <property type="entry name" value="Dipeptide-binding Protein, Domain 1"/>
    <property type="match status" value="1"/>
</dbReference>
<protein>
    <submittedName>
        <fullName evidence="7">Peptide ABC transporter substrate-binding protein</fullName>
    </submittedName>
</protein>
<feature type="chain" id="PRO_5045523665" evidence="5">
    <location>
        <begin position="23"/>
        <end position="539"/>
    </location>
</feature>
<keyword evidence="8" id="KW-1185">Reference proteome</keyword>
<keyword evidence="4 5" id="KW-0732">Signal</keyword>
<dbReference type="SUPFAM" id="SSF53850">
    <property type="entry name" value="Periplasmic binding protein-like II"/>
    <property type="match status" value="1"/>
</dbReference>
<dbReference type="InterPro" id="IPR030678">
    <property type="entry name" value="Peptide/Ni-bd"/>
</dbReference>
<organism evidence="7 8">
    <name type="scientific">Parendozoicomonas callyspongiae</name>
    <dbReference type="NCBI Taxonomy" id="2942213"/>
    <lineage>
        <taxon>Bacteria</taxon>
        <taxon>Pseudomonadati</taxon>
        <taxon>Pseudomonadota</taxon>
        <taxon>Gammaproteobacteria</taxon>
        <taxon>Oceanospirillales</taxon>
        <taxon>Endozoicomonadaceae</taxon>
        <taxon>Parendozoicomonas</taxon>
    </lineage>
</organism>
<dbReference type="EMBL" id="JAMFLX010000027">
    <property type="protein sequence ID" value="MCL6271551.1"/>
    <property type="molecule type" value="Genomic_DNA"/>
</dbReference>